<evidence type="ECO:0000313" key="3">
    <source>
        <dbReference type="EMBL" id="MBD3932334.1"/>
    </source>
</evidence>
<keyword evidence="2" id="KW-1133">Transmembrane helix</keyword>
<comment type="caution">
    <text evidence="3">The sequence shown here is derived from an EMBL/GenBank/DDBJ whole genome shotgun (WGS) entry which is preliminary data.</text>
</comment>
<gene>
    <name evidence="3" type="ORF">IF129_12320</name>
</gene>
<proteinExistence type="predicted"/>
<keyword evidence="2" id="KW-0472">Membrane</keyword>
<evidence type="ECO:0000256" key="2">
    <source>
        <dbReference type="SAM" id="Phobius"/>
    </source>
</evidence>
<dbReference type="AlphaFoldDB" id="A0A927EYH5"/>
<organism evidence="3 4">
    <name type="scientific">Streptomyces chumphonensis</name>
    <dbReference type="NCBI Taxonomy" id="1214925"/>
    <lineage>
        <taxon>Bacteria</taxon>
        <taxon>Bacillati</taxon>
        <taxon>Actinomycetota</taxon>
        <taxon>Actinomycetes</taxon>
        <taxon>Kitasatosporales</taxon>
        <taxon>Streptomycetaceae</taxon>
        <taxon>Streptomyces</taxon>
    </lineage>
</organism>
<name>A0A927EYH5_9ACTN</name>
<feature type="transmembrane region" description="Helical" evidence="2">
    <location>
        <begin position="96"/>
        <end position="116"/>
    </location>
</feature>
<dbReference type="RefSeq" id="WP_191209633.1">
    <property type="nucleotide sequence ID" value="NZ_BAABKL010000015.1"/>
</dbReference>
<sequence>MGADSSAPRRRTRRFPVLTRDTARPEGGGRAAGGDAPAPYRQWPLLTVLAGTGAGLLIVLGEMRLGVLVVGGSLLAGAVLRRVVPNVGMLAVRSRFTDMLTYGLLGSLIIVLGLMAQPRPVLEIPFLEDVIRYLVR</sequence>
<accession>A0A927EYH5</accession>
<keyword evidence="2" id="KW-0812">Transmembrane</keyword>
<dbReference type="Proteomes" id="UP000632289">
    <property type="component" value="Unassembled WGS sequence"/>
</dbReference>
<feature type="region of interest" description="Disordered" evidence="1">
    <location>
        <begin position="1"/>
        <end position="36"/>
    </location>
</feature>
<dbReference type="EMBL" id="JACXYU010000005">
    <property type="protein sequence ID" value="MBD3932334.1"/>
    <property type="molecule type" value="Genomic_DNA"/>
</dbReference>
<reference evidence="3" key="1">
    <citation type="submission" date="2020-09" db="EMBL/GenBank/DDBJ databases">
        <title>Secondary metabolite and genome analysis of marine Streptomyces chumphonensis KK1-2T.</title>
        <authorList>
            <person name="Phongsopitanun W."/>
            <person name="Kanchanasin P."/>
            <person name="Pittayakhajonwut P."/>
            <person name="Suwanborirux K."/>
            <person name="Tanasupawat S."/>
        </authorList>
    </citation>
    <scope>NUCLEOTIDE SEQUENCE</scope>
    <source>
        <strain evidence="3">KK1-2</strain>
    </source>
</reference>
<feature type="transmembrane region" description="Helical" evidence="2">
    <location>
        <begin position="43"/>
        <end position="60"/>
    </location>
</feature>
<protein>
    <submittedName>
        <fullName evidence="3">DUF3017 domain-containing protein</fullName>
    </submittedName>
</protein>
<dbReference type="Pfam" id="PF11222">
    <property type="entry name" value="DUF3017"/>
    <property type="match status" value="1"/>
</dbReference>
<feature type="transmembrane region" description="Helical" evidence="2">
    <location>
        <begin position="66"/>
        <end position="84"/>
    </location>
</feature>
<evidence type="ECO:0000313" key="4">
    <source>
        <dbReference type="Proteomes" id="UP000632289"/>
    </source>
</evidence>
<evidence type="ECO:0000256" key="1">
    <source>
        <dbReference type="SAM" id="MobiDB-lite"/>
    </source>
</evidence>
<keyword evidence="4" id="KW-1185">Reference proteome</keyword>
<dbReference type="InterPro" id="IPR021385">
    <property type="entry name" value="DUF3017"/>
</dbReference>